<feature type="coiled-coil region" evidence="1">
    <location>
        <begin position="105"/>
        <end position="132"/>
    </location>
</feature>
<keyword evidence="1" id="KW-0175">Coiled coil</keyword>
<dbReference type="Proteomes" id="UP000318081">
    <property type="component" value="Chromosome"/>
</dbReference>
<dbReference type="EMBL" id="CP036432">
    <property type="protein sequence ID" value="QDV87404.1"/>
    <property type="molecule type" value="Genomic_DNA"/>
</dbReference>
<keyword evidence="4" id="KW-1185">Reference proteome</keyword>
<feature type="region of interest" description="Disordered" evidence="2">
    <location>
        <begin position="886"/>
        <end position="910"/>
    </location>
</feature>
<evidence type="ECO:0000313" key="3">
    <source>
        <dbReference type="EMBL" id="QDV87404.1"/>
    </source>
</evidence>
<organism evidence="3 4">
    <name type="scientific">Stieleria magnilauensis</name>
    <dbReference type="NCBI Taxonomy" id="2527963"/>
    <lineage>
        <taxon>Bacteria</taxon>
        <taxon>Pseudomonadati</taxon>
        <taxon>Planctomycetota</taxon>
        <taxon>Planctomycetia</taxon>
        <taxon>Pirellulales</taxon>
        <taxon>Pirellulaceae</taxon>
        <taxon>Stieleria</taxon>
    </lineage>
</organism>
<evidence type="ECO:0008006" key="5">
    <source>
        <dbReference type="Google" id="ProtNLM"/>
    </source>
</evidence>
<name>A0ABX5XZD2_9BACT</name>
<evidence type="ECO:0000256" key="2">
    <source>
        <dbReference type="SAM" id="MobiDB-lite"/>
    </source>
</evidence>
<protein>
    <recommendedName>
        <fullName evidence="5">Phage-related minor tail protein</fullName>
    </recommendedName>
</protein>
<feature type="coiled-coil region" evidence="1">
    <location>
        <begin position="853"/>
        <end position="880"/>
    </location>
</feature>
<sequence length="910" mass="95476">MSENTIVKLDGDEKGLVQAFNKSEQAQQKLTKSIGAFGADAKRAAAQAVGAVGEVQGEVVNLDKAVAVAGKNLAGMPKSVRDAFKGLVKDTGLAKSEFEKIDATIDQLRQTTDLTEAQLERMRQKLKKAADAASMSKAAKENKRSVSAMVRNIGQLGPEAQKAVSAANADLAKLGAGAQSLDDMLRKMRRIGPEGKRQAEALERSFKVSLDKVETEFKGPLDDIRKLGPAGNKAADEIKRELVTAGHVSEQAMSRIMKPLTGLGSKVAATAAKAQASFTTAASKSTKAWGAFAAKMTATLGGVAAVTGTVRIAVDEVNKALERQAALRAAAKDANTDLATVQATALQNLTGLSPEVQKDLIDTAPRRIANDTGTGIVGAKELAEAAGVVMSSGVSRPEVIKEVMSASADIMQLSPESISEFAKAVAGAMKASGQQDDANAVRNVASGVIAGMKGSGVTDLGQFSATAPRALASGALASDGGSMAEAIGAFDALAIAGAASQKTGDDKGDRSSTFASQIVGKLDEYFDSKVIEQNARPNLIKSKQTDLKTAQAAGDSEEVTRLKADIADLRAKNRINFTKAPGTPLARLQAIHRYQLQDDFKASAGAFGDATFKGVIDDLLRGGSVFQDVMRTRQDITGQLKGASAGSYAANLIVQQESLQPTTPMNIKKASAAGESAGELATLDATGKAVSQASLDIVKQAVRATEDTVGESVNLLATGYRPNPVMEWMGFGGSIERDGFGGGDLKSVVRAQDFLQGQERSYYTKKVETTDGAETLGVRSTQIVDRDVSEIPQNDLREANAFRQAAAANEKLLADLSVFPRSEIESAIREFKAIRRDQEATFNRDGNLSPIENEILAKNNALLEQMLSVLNRNADAAEATADATAVTAGNTAPRDEFDPNGAQRAANAVR</sequence>
<accession>A0ABX5XZD2</accession>
<evidence type="ECO:0000313" key="4">
    <source>
        <dbReference type="Proteomes" id="UP000318081"/>
    </source>
</evidence>
<reference evidence="3 4" key="1">
    <citation type="submission" date="2019-02" db="EMBL/GenBank/DDBJ databases">
        <title>Deep-cultivation of Planctomycetes and their phenomic and genomic characterization uncovers novel biology.</title>
        <authorList>
            <person name="Wiegand S."/>
            <person name="Jogler M."/>
            <person name="Boedeker C."/>
            <person name="Pinto D."/>
            <person name="Vollmers J."/>
            <person name="Rivas-Marin E."/>
            <person name="Kohn T."/>
            <person name="Peeters S.H."/>
            <person name="Heuer A."/>
            <person name="Rast P."/>
            <person name="Oberbeckmann S."/>
            <person name="Bunk B."/>
            <person name="Jeske O."/>
            <person name="Meyerdierks A."/>
            <person name="Storesund J.E."/>
            <person name="Kallscheuer N."/>
            <person name="Luecker S."/>
            <person name="Lage O.M."/>
            <person name="Pohl T."/>
            <person name="Merkel B.J."/>
            <person name="Hornburger P."/>
            <person name="Mueller R.-W."/>
            <person name="Bruemmer F."/>
            <person name="Labrenz M."/>
            <person name="Spormann A.M."/>
            <person name="Op den Camp H."/>
            <person name="Overmann J."/>
            <person name="Amann R."/>
            <person name="Jetten M.S.M."/>
            <person name="Mascher T."/>
            <person name="Medema M.H."/>
            <person name="Devos D.P."/>
            <person name="Kaster A.-K."/>
            <person name="Ovreas L."/>
            <person name="Rohde M."/>
            <person name="Galperin M.Y."/>
            <person name="Jogler C."/>
        </authorList>
    </citation>
    <scope>NUCLEOTIDE SEQUENCE [LARGE SCALE GENOMIC DNA]</scope>
    <source>
        <strain evidence="3 4">TBK1r</strain>
    </source>
</reference>
<gene>
    <name evidence="3" type="ORF">TBK1r_64340</name>
</gene>
<evidence type="ECO:0000256" key="1">
    <source>
        <dbReference type="SAM" id="Coils"/>
    </source>
</evidence>
<dbReference type="RefSeq" id="WP_145219062.1">
    <property type="nucleotide sequence ID" value="NZ_CP036432.1"/>
</dbReference>
<proteinExistence type="predicted"/>